<evidence type="ECO:0000256" key="1">
    <source>
        <dbReference type="SAM" id="MobiDB-lite"/>
    </source>
</evidence>
<sequence length="397" mass="42955">MSEGTKSVGFSSLFRRTNAKMVFVTTEKQREGRISITSMEYATVDSTYTRVRGHSTGVFEQLSPTSPTYSHQRPTHDRSSSQPAYKVPLHSNAPSVSNIQPSLKRKTSMALRKLSKPGGSGAPDQGGSVGELQSKTLSRPNTPDGTGVRKARIPFSFGRKVTIEEEKTAKSKVTGKTFVMVCTATDPSTYPKKASKMVFRIGEGGSSYGRNIARKSNVPKEKKRFEFTKGNSKKDRKAQPQREEEVASRDSSLSLPAVRISRPVVVRSYSDNSTSSAPPGLVPSPTPSPLYSPVPSLYSTPLHSPLPSPLPSPCPSPIPSPIPFLRSSPLQPPPSPLSLTPGLPENLSARLHTPLPPPVSIKSSKSLSRTPSLPTLFHDSGKVARQPLLNPVSVWHD</sequence>
<proteinExistence type="predicted"/>
<dbReference type="AlphaFoldDB" id="A0A0W0FRS3"/>
<feature type="region of interest" description="Disordered" evidence="1">
    <location>
        <begin position="269"/>
        <end position="288"/>
    </location>
</feature>
<feature type="region of interest" description="Disordered" evidence="1">
    <location>
        <begin position="204"/>
        <end position="253"/>
    </location>
</feature>
<organism evidence="2 3">
    <name type="scientific">Moniliophthora roreri</name>
    <name type="common">Frosty pod rot fungus</name>
    <name type="synonym">Monilia roreri</name>
    <dbReference type="NCBI Taxonomy" id="221103"/>
    <lineage>
        <taxon>Eukaryota</taxon>
        <taxon>Fungi</taxon>
        <taxon>Dikarya</taxon>
        <taxon>Basidiomycota</taxon>
        <taxon>Agaricomycotina</taxon>
        <taxon>Agaricomycetes</taxon>
        <taxon>Agaricomycetidae</taxon>
        <taxon>Agaricales</taxon>
        <taxon>Marasmiineae</taxon>
        <taxon>Marasmiaceae</taxon>
        <taxon>Moniliophthora</taxon>
    </lineage>
</organism>
<feature type="region of interest" description="Disordered" evidence="1">
    <location>
        <begin position="55"/>
        <end position="151"/>
    </location>
</feature>
<feature type="region of interest" description="Disordered" evidence="1">
    <location>
        <begin position="302"/>
        <end position="382"/>
    </location>
</feature>
<dbReference type="Proteomes" id="UP000054988">
    <property type="component" value="Unassembled WGS sequence"/>
</dbReference>
<gene>
    <name evidence="2" type="ORF">WG66_8394</name>
</gene>
<feature type="compositionally biased region" description="Polar residues" evidence="1">
    <location>
        <begin position="131"/>
        <end position="144"/>
    </location>
</feature>
<feature type="compositionally biased region" description="Pro residues" evidence="1">
    <location>
        <begin position="304"/>
        <end position="322"/>
    </location>
</feature>
<protein>
    <submittedName>
        <fullName evidence="2">Uncharacterized protein</fullName>
    </submittedName>
</protein>
<feature type="compositionally biased region" description="Polar residues" evidence="1">
    <location>
        <begin position="92"/>
        <end position="101"/>
    </location>
</feature>
<dbReference type="EMBL" id="LATX01001709">
    <property type="protein sequence ID" value="KTB39027.1"/>
    <property type="molecule type" value="Genomic_DNA"/>
</dbReference>
<reference evidence="2 3" key="1">
    <citation type="submission" date="2015-12" db="EMBL/GenBank/DDBJ databases">
        <title>Draft genome sequence of Moniliophthora roreri, the causal agent of frosty pod rot of cacao.</title>
        <authorList>
            <person name="Aime M.C."/>
            <person name="Diaz-Valderrama J.R."/>
            <person name="Kijpornyongpan T."/>
            <person name="Phillips-Mora W."/>
        </authorList>
    </citation>
    <scope>NUCLEOTIDE SEQUENCE [LARGE SCALE GENOMIC DNA]</scope>
    <source>
        <strain evidence="2 3">MCA 2952</strain>
    </source>
</reference>
<evidence type="ECO:0000313" key="3">
    <source>
        <dbReference type="Proteomes" id="UP000054988"/>
    </source>
</evidence>
<evidence type="ECO:0000313" key="2">
    <source>
        <dbReference type="EMBL" id="KTB39027.1"/>
    </source>
</evidence>
<feature type="compositionally biased region" description="Basic and acidic residues" evidence="1">
    <location>
        <begin position="218"/>
        <end position="227"/>
    </location>
</feature>
<accession>A0A0W0FRS3</accession>
<feature type="compositionally biased region" description="Polar residues" evidence="1">
    <location>
        <begin position="62"/>
        <end position="72"/>
    </location>
</feature>
<comment type="caution">
    <text evidence="2">The sequence shown here is derived from an EMBL/GenBank/DDBJ whole genome shotgun (WGS) entry which is preliminary data.</text>
</comment>
<feature type="compositionally biased region" description="Polar residues" evidence="1">
    <location>
        <begin position="361"/>
        <end position="373"/>
    </location>
</feature>
<name>A0A0W0FRS3_MONRR</name>
<feature type="compositionally biased region" description="Basic and acidic residues" evidence="1">
    <location>
        <begin position="237"/>
        <end position="248"/>
    </location>
</feature>